<gene>
    <name evidence="4" type="ORF">J2Z70_002683</name>
</gene>
<dbReference type="Pfam" id="PF01832">
    <property type="entry name" value="Glucosaminidase"/>
    <property type="match status" value="1"/>
</dbReference>
<dbReference type="Gene3D" id="4.10.80.30">
    <property type="entry name" value="DNA polymerase, domain 6"/>
    <property type="match status" value="1"/>
</dbReference>
<proteinExistence type="predicted"/>
<dbReference type="Gene3D" id="1.10.530.10">
    <property type="match status" value="1"/>
</dbReference>
<evidence type="ECO:0000256" key="1">
    <source>
        <dbReference type="ARBA" id="ARBA00022801"/>
    </source>
</evidence>
<dbReference type="InterPro" id="IPR051056">
    <property type="entry name" value="Glycosyl_Hydrolase_73"/>
</dbReference>
<evidence type="ECO:0000259" key="3">
    <source>
        <dbReference type="SMART" id="SM00047"/>
    </source>
</evidence>
<dbReference type="EMBL" id="JAGGLV010000007">
    <property type="protein sequence ID" value="MBP2112529.1"/>
    <property type="molecule type" value="Genomic_DNA"/>
</dbReference>
<comment type="caution">
    <text evidence="4">The sequence shown here is derived from an EMBL/GenBank/DDBJ whole genome shotgun (WGS) entry which is preliminary data.</text>
</comment>
<keyword evidence="5" id="KW-1185">Reference proteome</keyword>
<reference evidence="4 5" key="1">
    <citation type="submission" date="2021-03" db="EMBL/GenBank/DDBJ databases">
        <title>Genomic Encyclopedia of Type Strains, Phase IV (KMG-IV): sequencing the most valuable type-strain genomes for metagenomic binning, comparative biology and taxonomic classification.</title>
        <authorList>
            <person name="Goeker M."/>
        </authorList>
    </citation>
    <scope>NUCLEOTIDE SEQUENCE [LARGE SCALE GENOMIC DNA]</scope>
    <source>
        <strain evidence="4 5">DSM 101953</strain>
    </source>
</reference>
<dbReference type="SMART" id="SM00047">
    <property type="entry name" value="LYZ2"/>
    <property type="match status" value="1"/>
</dbReference>
<keyword evidence="2" id="KW-0175">Coiled coil</keyword>
<dbReference type="PANTHER" id="PTHR33308">
    <property type="entry name" value="PEPTIDOGLYCAN HYDROLASE FLGJ"/>
    <property type="match status" value="1"/>
</dbReference>
<evidence type="ECO:0000256" key="2">
    <source>
        <dbReference type="SAM" id="Coils"/>
    </source>
</evidence>
<keyword evidence="1" id="KW-0378">Hydrolase</keyword>
<dbReference type="RefSeq" id="WP_209873515.1">
    <property type="nucleotide sequence ID" value="NZ_JAGGLV010000007.1"/>
</dbReference>
<feature type="coiled-coil region" evidence="2">
    <location>
        <begin position="154"/>
        <end position="188"/>
    </location>
</feature>
<dbReference type="InterPro" id="IPR002901">
    <property type="entry name" value="MGlyc_endo_b_GlcNAc-like_dom"/>
</dbReference>
<feature type="domain" description="Mannosyl-glycoprotein endo-beta-N-acetylglucosamidase-like" evidence="3">
    <location>
        <begin position="2"/>
        <end position="152"/>
    </location>
</feature>
<organism evidence="4 5">
    <name type="scientific">Paenibacillus silagei</name>
    <dbReference type="NCBI Taxonomy" id="1670801"/>
    <lineage>
        <taxon>Bacteria</taxon>
        <taxon>Bacillati</taxon>
        <taxon>Bacillota</taxon>
        <taxon>Bacilli</taxon>
        <taxon>Bacillales</taxon>
        <taxon>Paenibacillaceae</taxon>
        <taxon>Paenibacillus</taxon>
    </lineage>
</organism>
<evidence type="ECO:0000313" key="4">
    <source>
        <dbReference type="EMBL" id="MBP2112529.1"/>
    </source>
</evidence>
<dbReference type="PANTHER" id="PTHR33308:SF9">
    <property type="entry name" value="PEPTIDOGLYCAN HYDROLASE FLGJ"/>
    <property type="match status" value="1"/>
</dbReference>
<sequence>MTNSEFIARIASFAVADMQRTRIAASLTIAQAALESGWGTSGLTQKANNLFGIKGSGPAGSLALPTTEYRNGQAVQVTAQFRSYHNWGESIADHSALITGGVSWNPKLYSKAIGVDGKTAAREIAAAGYATDPGYASKLIQIMDSYNLYQYDELKEDEEMSAEDKQKIAALETELRELKELLAGLSVSRDTLKAGVQEQGQAIKGVTERLAVIEGRTVMNVPAWAEPAVQAASAAGLLDTPSGGSYDFYRMLTVLNRAGLLVTSKGV</sequence>
<protein>
    <recommendedName>
        <fullName evidence="3">Mannosyl-glycoprotein endo-beta-N-acetylglucosamidase-like domain-containing protein</fullName>
    </recommendedName>
</protein>
<dbReference type="Proteomes" id="UP000773462">
    <property type="component" value="Unassembled WGS sequence"/>
</dbReference>
<accession>A0ABS4NR41</accession>
<evidence type="ECO:0000313" key="5">
    <source>
        <dbReference type="Proteomes" id="UP000773462"/>
    </source>
</evidence>
<name>A0ABS4NR41_9BACL</name>